<proteinExistence type="predicted"/>
<organism evidence="1 2">
    <name type="scientific">Boletus edulis BED1</name>
    <dbReference type="NCBI Taxonomy" id="1328754"/>
    <lineage>
        <taxon>Eukaryota</taxon>
        <taxon>Fungi</taxon>
        <taxon>Dikarya</taxon>
        <taxon>Basidiomycota</taxon>
        <taxon>Agaricomycotina</taxon>
        <taxon>Agaricomycetes</taxon>
        <taxon>Agaricomycetidae</taxon>
        <taxon>Boletales</taxon>
        <taxon>Boletineae</taxon>
        <taxon>Boletaceae</taxon>
        <taxon>Boletoideae</taxon>
        <taxon>Boletus</taxon>
    </lineage>
</organism>
<gene>
    <name evidence="1" type="ORF">L210DRAFT_951063</name>
</gene>
<reference evidence="1" key="1">
    <citation type="submission" date="2019-10" db="EMBL/GenBank/DDBJ databases">
        <authorList>
            <consortium name="DOE Joint Genome Institute"/>
            <person name="Kuo A."/>
            <person name="Miyauchi S."/>
            <person name="Kiss E."/>
            <person name="Drula E."/>
            <person name="Kohler A."/>
            <person name="Sanchez-Garcia M."/>
            <person name="Andreopoulos B."/>
            <person name="Barry K.W."/>
            <person name="Bonito G."/>
            <person name="Buee M."/>
            <person name="Carver A."/>
            <person name="Chen C."/>
            <person name="Cichocki N."/>
            <person name="Clum A."/>
            <person name="Culley D."/>
            <person name="Crous P.W."/>
            <person name="Fauchery L."/>
            <person name="Girlanda M."/>
            <person name="Hayes R."/>
            <person name="Keri Z."/>
            <person name="LaButti K."/>
            <person name="Lipzen A."/>
            <person name="Lombard V."/>
            <person name="Magnuson J."/>
            <person name="Maillard F."/>
            <person name="Morin E."/>
            <person name="Murat C."/>
            <person name="Nolan M."/>
            <person name="Ohm R."/>
            <person name="Pangilinan J."/>
            <person name="Pereira M."/>
            <person name="Perotto S."/>
            <person name="Peter M."/>
            <person name="Riley R."/>
            <person name="Sitrit Y."/>
            <person name="Stielow B."/>
            <person name="Szollosi G."/>
            <person name="Zifcakova L."/>
            <person name="Stursova M."/>
            <person name="Spatafora J.W."/>
            <person name="Tedersoo L."/>
            <person name="Vaario L.-M."/>
            <person name="Yamada A."/>
            <person name="Yan M."/>
            <person name="Wang P."/>
            <person name="Xu J."/>
            <person name="Bruns T."/>
            <person name="Baldrian P."/>
            <person name="Vilgalys R."/>
            <person name="Henrissat B."/>
            <person name="Grigoriev I.V."/>
            <person name="Hibbett D."/>
            <person name="Nagy L.G."/>
            <person name="Martin F.M."/>
        </authorList>
    </citation>
    <scope>NUCLEOTIDE SEQUENCE</scope>
    <source>
        <strain evidence="1">BED1</strain>
    </source>
</reference>
<accession>A0AAD4GH93</accession>
<name>A0AAD4GH93_BOLED</name>
<protein>
    <submittedName>
        <fullName evidence="1">Uncharacterized protein</fullName>
    </submittedName>
</protein>
<dbReference type="EMBL" id="WHUW01000007">
    <property type="protein sequence ID" value="KAF8443865.1"/>
    <property type="molecule type" value="Genomic_DNA"/>
</dbReference>
<reference evidence="1" key="2">
    <citation type="journal article" date="2020" name="Nat. Commun.">
        <title>Large-scale genome sequencing of mycorrhizal fungi provides insights into the early evolution of symbiotic traits.</title>
        <authorList>
            <person name="Miyauchi S."/>
            <person name="Kiss E."/>
            <person name="Kuo A."/>
            <person name="Drula E."/>
            <person name="Kohler A."/>
            <person name="Sanchez-Garcia M."/>
            <person name="Morin E."/>
            <person name="Andreopoulos B."/>
            <person name="Barry K.W."/>
            <person name="Bonito G."/>
            <person name="Buee M."/>
            <person name="Carver A."/>
            <person name="Chen C."/>
            <person name="Cichocki N."/>
            <person name="Clum A."/>
            <person name="Culley D."/>
            <person name="Crous P.W."/>
            <person name="Fauchery L."/>
            <person name="Girlanda M."/>
            <person name="Hayes R.D."/>
            <person name="Keri Z."/>
            <person name="LaButti K."/>
            <person name="Lipzen A."/>
            <person name="Lombard V."/>
            <person name="Magnuson J."/>
            <person name="Maillard F."/>
            <person name="Murat C."/>
            <person name="Nolan M."/>
            <person name="Ohm R.A."/>
            <person name="Pangilinan J."/>
            <person name="Pereira M.F."/>
            <person name="Perotto S."/>
            <person name="Peter M."/>
            <person name="Pfister S."/>
            <person name="Riley R."/>
            <person name="Sitrit Y."/>
            <person name="Stielow J.B."/>
            <person name="Szollosi G."/>
            <person name="Zifcakova L."/>
            <person name="Stursova M."/>
            <person name="Spatafora J.W."/>
            <person name="Tedersoo L."/>
            <person name="Vaario L.M."/>
            <person name="Yamada A."/>
            <person name="Yan M."/>
            <person name="Wang P."/>
            <person name="Xu J."/>
            <person name="Bruns T."/>
            <person name="Baldrian P."/>
            <person name="Vilgalys R."/>
            <person name="Dunand C."/>
            <person name="Henrissat B."/>
            <person name="Grigoriev I.V."/>
            <person name="Hibbett D."/>
            <person name="Nagy L.G."/>
            <person name="Martin F.M."/>
        </authorList>
    </citation>
    <scope>NUCLEOTIDE SEQUENCE</scope>
    <source>
        <strain evidence="1">BED1</strain>
    </source>
</reference>
<dbReference type="AlphaFoldDB" id="A0AAD4GH93"/>
<sequence>MVRNALQEQAQCSQLLALHPNHVLSSLAARLPSNRVNSSITARVPPSHVLSSPLAHIPPNSVHSSVTVRAHLHYVLSSPVAIPPNRGRA</sequence>
<evidence type="ECO:0000313" key="2">
    <source>
        <dbReference type="Proteomes" id="UP001194468"/>
    </source>
</evidence>
<keyword evidence="2" id="KW-1185">Reference proteome</keyword>
<comment type="caution">
    <text evidence="1">The sequence shown here is derived from an EMBL/GenBank/DDBJ whole genome shotgun (WGS) entry which is preliminary data.</text>
</comment>
<dbReference type="Proteomes" id="UP001194468">
    <property type="component" value="Unassembled WGS sequence"/>
</dbReference>
<evidence type="ECO:0000313" key="1">
    <source>
        <dbReference type="EMBL" id="KAF8443865.1"/>
    </source>
</evidence>